<dbReference type="PANTHER" id="PTHR10853">
    <property type="entry name" value="PELOTA"/>
    <property type="match status" value="1"/>
</dbReference>
<keyword evidence="8 9" id="KW-0378">Hydrolase</keyword>
<dbReference type="InterPro" id="IPR042226">
    <property type="entry name" value="eFR1_2_sf"/>
</dbReference>
<dbReference type="STRING" id="697581.TCARB_1882"/>
<dbReference type="GeneID" id="25407294"/>
<dbReference type="InterPro" id="IPR005142">
    <property type="entry name" value="eRF1_3"/>
</dbReference>
<keyword evidence="11" id="KW-0131">Cell cycle</keyword>
<keyword evidence="7 9" id="KW-0255">Endonuclease</keyword>
<dbReference type="KEGG" id="tcb:TCARB_1882"/>
<dbReference type="InterPro" id="IPR004405">
    <property type="entry name" value="TF_pelota"/>
</dbReference>
<dbReference type="SUPFAM" id="SSF159065">
    <property type="entry name" value="Dom34/Pelota N-terminal domain-like"/>
    <property type="match status" value="1"/>
</dbReference>
<dbReference type="GO" id="GO:0032790">
    <property type="term" value="P:ribosome disassembly"/>
    <property type="evidence" value="ECO:0007669"/>
    <property type="project" value="TreeGrafter"/>
</dbReference>
<dbReference type="Pfam" id="PF26356">
    <property type="entry name" value="Pelota_N"/>
    <property type="match status" value="1"/>
</dbReference>
<comment type="domain">
    <text evidence="9">The N-terminal domain has the RNA-binding Sm fold. It harbors the endoribonuclease activity.</text>
</comment>
<dbReference type="PANTHER" id="PTHR10853:SF0">
    <property type="entry name" value="PROTEIN PELOTA HOMOLOG"/>
    <property type="match status" value="1"/>
</dbReference>
<evidence type="ECO:0000256" key="5">
    <source>
        <dbReference type="ARBA" id="ARBA00022722"/>
    </source>
</evidence>
<dbReference type="RefSeq" id="WP_052887261.1">
    <property type="nucleotide sequence ID" value="NZ_CP007493.1"/>
</dbReference>
<evidence type="ECO:0000256" key="3">
    <source>
        <dbReference type="ARBA" id="ARBA00009504"/>
    </source>
</evidence>
<dbReference type="SMART" id="SM01194">
    <property type="entry name" value="eRF1_1"/>
    <property type="match status" value="1"/>
</dbReference>
<dbReference type="GO" id="GO:0051301">
    <property type="term" value="P:cell division"/>
    <property type="evidence" value="ECO:0007669"/>
    <property type="project" value="UniProtKB-KW"/>
</dbReference>
<evidence type="ECO:0000256" key="9">
    <source>
        <dbReference type="HAMAP-Rule" id="MF_01853"/>
    </source>
</evidence>
<protein>
    <recommendedName>
        <fullName evidence="9">Protein pelota homolog</fullName>
        <ecNumber evidence="9">3.1.-.-</ecNumber>
    </recommendedName>
</protein>
<comment type="cofactor">
    <cofactor evidence="1 9">
        <name>a divalent metal cation</name>
        <dbReference type="ChEBI" id="CHEBI:60240"/>
    </cofactor>
</comment>
<evidence type="ECO:0000313" key="11">
    <source>
        <dbReference type="EMBL" id="AJB42918.1"/>
    </source>
</evidence>
<keyword evidence="5 9" id="KW-0540">Nuclease</keyword>
<evidence type="ECO:0000256" key="8">
    <source>
        <dbReference type="ARBA" id="ARBA00022801"/>
    </source>
</evidence>
<comment type="subunit">
    <text evidence="9">Monomer.</text>
</comment>
<dbReference type="InterPro" id="IPR029064">
    <property type="entry name" value="Ribosomal_eL30-like_sf"/>
</dbReference>
<name>A0A3G1A934_9CREN</name>
<evidence type="ECO:0000256" key="6">
    <source>
        <dbReference type="ARBA" id="ARBA00022723"/>
    </source>
</evidence>
<dbReference type="Gene3D" id="3.30.420.60">
    <property type="entry name" value="eRF1 domain 2"/>
    <property type="match status" value="1"/>
</dbReference>
<dbReference type="GO" id="GO:0005737">
    <property type="term" value="C:cytoplasm"/>
    <property type="evidence" value="ECO:0007669"/>
    <property type="project" value="UniProtKB-SubCell"/>
</dbReference>
<dbReference type="EMBL" id="CP007493">
    <property type="protein sequence ID" value="AJB42918.1"/>
    <property type="molecule type" value="Genomic_DNA"/>
</dbReference>
<dbReference type="EC" id="3.1.-.-" evidence="9"/>
<dbReference type="InterPro" id="IPR058547">
    <property type="entry name" value="Pelota_N"/>
</dbReference>
<gene>
    <name evidence="9" type="primary">pelA</name>
    <name evidence="11" type="ORF">TCARB_1882</name>
</gene>
<dbReference type="InterPro" id="IPR005140">
    <property type="entry name" value="eRF1_Pelota-like_N"/>
</dbReference>
<dbReference type="GO" id="GO:0070966">
    <property type="term" value="P:nuclear-transcribed mRNA catabolic process, no-go decay"/>
    <property type="evidence" value="ECO:0007669"/>
    <property type="project" value="InterPro"/>
</dbReference>
<dbReference type="SUPFAM" id="SSF55315">
    <property type="entry name" value="L30e-like"/>
    <property type="match status" value="1"/>
</dbReference>
<keyword evidence="4 9" id="KW-0963">Cytoplasm</keyword>
<dbReference type="Pfam" id="PF03465">
    <property type="entry name" value="eRF1_3"/>
    <property type="match status" value="1"/>
</dbReference>
<dbReference type="InterPro" id="IPR023521">
    <property type="entry name" value="Pelota_arc"/>
</dbReference>
<comment type="function">
    <text evidence="9">May function in recognizing stalled ribosomes, interact with stem-loop structures in stalled mRNA molecules, and effect endonucleolytic cleavage of the mRNA. May play a role in the release non-functional ribosomes and degradation of damaged mRNAs. Has endoribonuclease activity.</text>
</comment>
<sequence length="352" mass="39099">MRVLNIDEERGEIEVVVEVLEDLYFLHMLLQRGDTVYGWTTRQMKVSRGGGEEKGDRVPVYMGIEVEKISYAKFSEKLRITGKVVEAPEDFHAKGSYHTIQVGIGDKLRIIKKNGIDSFTRNVLERSTSSIMRVLLVAVGDEEIAVGLLSPVGIEIKSTIPYTPKGEGKESSIEARYKDPIKQILARVVSVAKTEKIDEIVVAVNEKLSAVTQKILDELGVKAKIVKVAEGGESGIHEILRRSDLREMFRSIRVTAEITELEKLLEELFTGSEKVATGLAQVASAAEWGLVEKVIVNDELLFGETRDQLIEMLDKIFTRNGKVIIIPEESEAGKKLKSLGGIIAKLYYAPTT</sequence>
<dbReference type="Proteomes" id="UP000266720">
    <property type="component" value="Chromosome"/>
</dbReference>
<keyword evidence="6 9" id="KW-0479">Metal-binding</keyword>
<keyword evidence="11" id="KW-0132">Cell division</keyword>
<dbReference type="GO" id="GO:0070481">
    <property type="term" value="P:nuclear-transcribed mRNA catabolic process, non-stop decay"/>
    <property type="evidence" value="ECO:0007669"/>
    <property type="project" value="InterPro"/>
</dbReference>
<dbReference type="Gene3D" id="3.30.1330.30">
    <property type="match status" value="1"/>
</dbReference>
<feature type="domain" description="eRF1/Pelota-like N-terminal" evidence="10">
    <location>
        <begin position="1"/>
        <end position="129"/>
    </location>
</feature>
<accession>A0A3G1A934</accession>
<evidence type="ECO:0000313" key="12">
    <source>
        <dbReference type="Proteomes" id="UP000266720"/>
    </source>
</evidence>
<dbReference type="InterPro" id="IPR038069">
    <property type="entry name" value="Pelota/DOM34_N"/>
</dbReference>
<reference evidence="12" key="1">
    <citation type="book" date="2010" name="EXTREMOPHILES" publisher="0:0-0">
        <title>Complete genome sequences of ten hyperthermophilic archaea reveal their metabolic capabilities and possible ecological roles.</title>
        <editorList>
            <person name="?"/>
        </editorList>
        <authorList>
            <person name="Ravin N.V."/>
            <person name="Mardanov A.V."/>
            <person name="Bonch-Osmolovskaya E.A."/>
            <person name="Skryabin K.G."/>
        </authorList>
    </citation>
    <scope>NUCLEOTIDE SEQUENCE [LARGE SCALE GENOMIC DNA]</scope>
    <source>
        <strain evidence="12">1505</strain>
    </source>
</reference>
<evidence type="ECO:0000256" key="7">
    <source>
        <dbReference type="ARBA" id="ARBA00022759"/>
    </source>
</evidence>
<evidence type="ECO:0000256" key="4">
    <source>
        <dbReference type="ARBA" id="ARBA00022490"/>
    </source>
</evidence>
<dbReference type="GO" id="GO:0071025">
    <property type="term" value="P:RNA surveillance"/>
    <property type="evidence" value="ECO:0007669"/>
    <property type="project" value="InterPro"/>
</dbReference>
<comment type="similarity">
    <text evidence="3 9">Belongs to the eukaryotic release factor 1 family. Pelota subfamily.</text>
</comment>
<evidence type="ECO:0000259" key="10">
    <source>
        <dbReference type="SMART" id="SM01194"/>
    </source>
</evidence>
<dbReference type="AlphaFoldDB" id="A0A3G1A934"/>
<dbReference type="GO" id="GO:0046872">
    <property type="term" value="F:metal ion binding"/>
    <property type="evidence" value="ECO:0007669"/>
    <property type="project" value="UniProtKB-UniRule"/>
</dbReference>
<evidence type="ECO:0000256" key="1">
    <source>
        <dbReference type="ARBA" id="ARBA00001968"/>
    </source>
</evidence>
<proteinExistence type="inferred from homology"/>
<dbReference type="GO" id="GO:0016787">
    <property type="term" value="F:hydrolase activity"/>
    <property type="evidence" value="ECO:0007669"/>
    <property type="project" value="UniProtKB-KW"/>
</dbReference>
<dbReference type="Gene3D" id="2.30.30.870">
    <property type="entry name" value="Pelota, domain A"/>
    <property type="match status" value="1"/>
</dbReference>
<dbReference type="GO" id="GO:0070651">
    <property type="term" value="P:nonfunctional rRNA decay"/>
    <property type="evidence" value="ECO:0007669"/>
    <property type="project" value="TreeGrafter"/>
</dbReference>
<comment type="subcellular location">
    <subcellularLocation>
        <location evidence="2 9">Cytoplasm</location>
    </subcellularLocation>
</comment>
<dbReference type="HAMAP" id="MF_01853">
    <property type="entry name" value="PelO"/>
    <property type="match status" value="1"/>
</dbReference>
<organism evidence="11 12">
    <name type="scientific">Thermofilum adornatum 1505</name>
    <dbReference type="NCBI Taxonomy" id="697581"/>
    <lineage>
        <taxon>Archaea</taxon>
        <taxon>Thermoproteota</taxon>
        <taxon>Thermoprotei</taxon>
        <taxon>Thermofilales</taxon>
        <taxon>Thermofilaceae</taxon>
        <taxon>Thermofilum</taxon>
    </lineage>
</organism>
<dbReference type="GO" id="GO:0004519">
    <property type="term" value="F:endonuclease activity"/>
    <property type="evidence" value="ECO:0007669"/>
    <property type="project" value="UniProtKB-UniRule"/>
</dbReference>
<evidence type="ECO:0000256" key="2">
    <source>
        <dbReference type="ARBA" id="ARBA00004496"/>
    </source>
</evidence>